<dbReference type="InterPro" id="IPR029062">
    <property type="entry name" value="Class_I_gatase-like"/>
</dbReference>
<feature type="domain" description="Chorismate-utilising enzyme C-terminal" evidence="6">
    <location>
        <begin position="398"/>
        <end position="652"/>
    </location>
</feature>
<accession>A0A839NCL7</accession>
<dbReference type="Pfam" id="PF00425">
    <property type="entry name" value="Chorismate_bind"/>
    <property type="match status" value="1"/>
</dbReference>
<dbReference type="InterPro" id="IPR005801">
    <property type="entry name" value="ADC_synthase"/>
</dbReference>
<feature type="domain" description="Glutamine amidotransferase" evidence="5">
    <location>
        <begin position="4"/>
        <end position="185"/>
    </location>
</feature>
<dbReference type="GO" id="GO:0008153">
    <property type="term" value="P:4-aminobenzoate biosynthetic process"/>
    <property type="evidence" value="ECO:0007669"/>
    <property type="project" value="TreeGrafter"/>
</dbReference>
<dbReference type="InterPro" id="IPR019999">
    <property type="entry name" value="Anth_synth_I-like"/>
</dbReference>
<dbReference type="GO" id="GO:0046820">
    <property type="term" value="F:4-amino-4-deoxychorismate synthase activity"/>
    <property type="evidence" value="ECO:0007669"/>
    <property type="project" value="UniProtKB-EC"/>
</dbReference>
<dbReference type="CDD" id="cd01743">
    <property type="entry name" value="GATase1_Anthranilate_Synthase"/>
    <property type="match status" value="1"/>
</dbReference>
<name>A0A839NCL7_9MICO</name>
<evidence type="ECO:0000256" key="3">
    <source>
        <dbReference type="ARBA" id="ARBA00022679"/>
    </source>
</evidence>
<keyword evidence="8" id="KW-1185">Reference proteome</keyword>
<protein>
    <recommendedName>
        <fullName evidence="2">aminodeoxychorismate synthase</fullName>
        <ecNumber evidence="2">2.6.1.85</ecNumber>
    </recommendedName>
</protein>
<proteinExistence type="inferred from homology"/>
<sequence>MRVLLIDNHDSFTHNLVQLVRAVPGTEVVVLRNDAPLPPDWSTGFDAVVISPGPGHPSVDADVGISRVVLEHSDLPVLGVCLGHQLLAVLHGGVVDRSPYPRHGETSAVTHTGDALFGGIPTEFVAVRYHSLDVRTLPGAVVPIAHAADGTVMALRVRDQPRWGVQFHPESIESEHGATLVGNFLRLAAAARHRLERTHPARQRSTRVPGVRSLAQVLAAVTEPPRVVLDGVETPAGPVTVAGWDSPWSHRLSGVAGAGTRTTYPDGTVTETAASVLDELQRHLRRPVDVAGEHPGVALGYAGFLGYEMGFELLGLELPVTPDTGWPDSWWTLLTRAVVLRPDGECWVTGLDEPGDDASVADLDTWLRTPLDRPAGATDSATSRSDAALQLEYGCEQGEYLHLIATCQDAIARGESYELCLTNRLHGGFTGDPLAVFLAIRAGGRVPRAAYLRIDDRHTVVSGSPELFLAVDADGHARTEPIKGTRPATGDPATDDATAQELATSRKDRAENLMIVDLMRNDFSRVAVPGSTTVTGLYDVRRFPTVLQLVSTVECELPAGTGVVDLIRATFPPGSMTGAPKERSVRILGELERERRGVYSGAIGLLGLDGTATLSVAIRTLALTGDRFTLGVGGAITRLSDPPAEWQETLDKAQSALRALRRQDNYFPRGSQRAPETG</sequence>
<keyword evidence="7" id="KW-0032">Aminotransferase</keyword>
<reference evidence="7 8" key="1">
    <citation type="submission" date="2020-08" db="EMBL/GenBank/DDBJ databases">
        <title>Sequencing the genomes of 1000 actinobacteria strains.</title>
        <authorList>
            <person name="Klenk H.-P."/>
        </authorList>
    </citation>
    <scope>NUCLEOTIDE SEQUENCE [LARGE SCALE GENOMIC DNA]</scope>
    <source>
        <strain evidence="7 8">DSM 105369</strain>
    </source>
</reference>
<evidence type="ECO:0000313" key="7">
    <source>
        <dbReference type="EMBL" id="MBB2893694.1"/>
    </source>
</evidence>
<dbReference type="EMBL" id="JACHVQ010000003">
    <property type="protein sequence ID" value="MBB2893694.1"/>
    <property type="molecule type" value="Genomic_DNA"/>
</dbReference>
<gene>
    <name evidence="7" type="ORF">FHU39_003725</name>
</gene>
<evidence type="ECO:0000256" key="2">
    <source>
        <dbReference type="ARBA" id="ARBA00013139"/>
    </source>
</evidence>
<comment type="caution">
    <text evidence="7">The sequence shown here is derived from an EMBL/GenBank/DDBJ whole genome shotgun (WGS) entry which is preliminary data.</text>
</comment>
<evidence type="ECO:0000313" key="8">
    <source>
        <dbReference type="Proteomes" id="UP000559182"/>
    </source>
</evidence>
<dbReference type="SUPFAM" id="SSF56322">
    <property type="entry name" value="ADC synthase"/>
    <property type="match status" value="1"/>
</dbReference>
<dbReference type="EC" id="2.6.1.85" evidence="2"/>
<dbReference type="NCBIfam" id="TIGR00566">
    <property type="entry name" value="trpG_papA"/>
    <property type="match status" value="1"/>
</dbReference>
<dbReference type="Gene3D" id="3.60.120.10">
    <property type="entry name" value="Anthranilate synthase"/>
    <property type="match status" value="1"/>
</dbReference>
<organism evidence="7 8">
    <name type="scientific">Flexivirga oryzae</name>
    <dbReference type="NCBI Taxonomy" id="1794944"/>
    <lineage>
        <taxon>Bacteria</taxon>
        <taxon>Bacillati</taxon>
        <taxon>Actinomycetota</taxon>
        <taxon>Actinomycetes</taxon>
        <taxon>Micrococcales</taxon>
        <taxon>Dermacoccaceae</taxon>
        <taxon>Flexivirga</taxon>
    </lineage>
</organism>
<dbReference type="Pfam" id="PF00117">
    <property type="entry name" value="GATase"/>
    <property type="match status" value="1"/>
</dbReference>
<keyword evidence="4" id="KW-0315">Glutamine amidotransferase</keyword>
<dbReference type="PROSITE" id="PS51273">
    <property type="entry name" value="GATASE_TYPE_1"/>
    <property type="match status" value="1"/>
</dbReference>
<evidence type="ECO:0000259" key="5">
    <source>
        <dbReference type="Pfam" id="PF00117"/>
    </source>
</evidence>
<dbReference type="PRINTS" id="PR00097">
    <property type="entry name" value="ANTSNTHASEII"/>
</dbReference>
<dbReference type="InterPro" id="IPR017926">
    <property type="entry name" value="GATASE"/>
</dbReference>
<dbReference type="SUPFAM" id="SSF52317">
    <property type="entry name" value="Class I glutamine amidotransferase-like"/>
    <property type="match status" value="1"/>
</dbReference>
<dbReference type="RefSeq" id="WP_183322143.1">
    <property type="nucleotide sequence ID" value="NZ_JACHVQ010000003.1"/>
</dbReference>
<dbReference type="AlphaFoldDB" id="A0A839NCL7"/>
<dbReference type="InterPro" id="IPR006221">
    <property type="entry name" value="TrpG/PapA_dom"/>
</dbReference>
<dbReference type="PRINTS" id="PR00099">
    <property type="entry name" value="CPSGATASE"/>
</dbReference>
<dbReference type="GO" id="GO:0005737">
    <property type="term" value="C:cytoplasm"/>
    <property type="evidence" value="ECO:0007669"/>
    <property type="project" value="TreeGrafter"/>
</dbReference>
<evidence type="ECO:0000256" key="1">
    <source>
        <dbReference type="ARBA" id="ARBA00005970"/>
    </source>
</evidence>
<evidence type="ECO:0000259" key="6">
    <source>
        <dbReference type="Pfam" id="PF00425"/>
    </source>
</evidence>
<dbReference type="PANTHER" id="PTHR11236:SF18">
    <property type="entry name" value="AMINODEOXYCHORISMATE SYNTHASE"/>
    <property type="match status" value="1"/>
</dbReference>
<dbReference type="Gene3D" id="3.40.50.880">
    <property type="match status" value="1"/>
</dbReference>
<dbReference type="PRINTS" id="PR00096">
    <property type="entry name" value="GATASE"/>
</dbReference>
<evidence type="ECO:0000256" key="4">
    <source>
        <dbReference type="ARBA" id="ARBA00022962"/>
    </source>
</evidence>
<dbReference type="PANTHER" id="PTHR11236">
    <property type="entry name" value="AMINOBENZOATE/ANTHRANILATE SYNTHASE"/>
    <property type="match status" value="1"/>
</dbReference>
<dbReference type="InterPro" id="IPR015890">
    <property type="entry name" value="Chorismate_C"/>
</dbReference>
<dbReference type="Proteomes" id="UP000559182">
    <property type="component" value="Unassembled WGS sequence"/>
</dbReference>
<comment type="similarity">
    <text evidence="1">In the C-terminal section; belongs to the anthranilate synthase component I family.</text>
</comment>
<dbReference type="GO" id="GO:0000162">
    <property type="term" value="P:L-tryptophan biosynthetic process"/>
    <property type="evidence" value="ECO:0007669"/>
    <property type="project" value="TreeGrafter"/>
</dbReference>
<keyword evidence="3 7" id="KW-0808">Transferase</keyword>